<evidence type="ECO:0000313" key="6">
    <source>
        <dbReference type="EMBL" id="QDU92881.1"/>
    </source>
</evidence>
<keyword evidence="3" id="KW-1133">Transmembrane helix</keyword>
<evidence type="ECO:0000313" key="7">
    <source>
        <dbReference type="Proteomes" id="UP000317648"/>
    </source>
</evidence>
<feature type="domain" description="G" evidence="5">
    <location>
        <begin position="51"/>
        <end position="169"/>
    </location>
</feature>
<name>A0A518DM29_9BACT</name>
<organism evidence="6 7">
    <name type="scientific">Lignipirellula cremea</name>
    <dbReference type="NCBI Taxonomy" id="2528010"/>
    <lineage>
        <taxon>Bacteria</taxon>
        <taxon>Pseudomonadati</taxon>
        <taxon>Planctomycetota</taxon>
        <taxon>Planctomycetia</taxon>
        <taxon>Pirellulales</taxon>
        <taxon>Pirellulaceae</taxon>
        <taxon>Lignipirellula</taxon>
    </lineage>
</organism>
<keyword evidence="7" id="KW-1185">Reference proteome</keyword>
<dbReference type="Pfam" id="PF01926">
    <property type="entry name" value="MMR_HSR1"/>
    <property type="match status" value="1"/>
</dbReference>
<evidence type="ECO:0000256" key="3">
    <source>
        <dbReference type="ARBA" id="ARBA00022989"/>
    </source>
</evidence>
<dbReference type="InterPro" id="IPR006073">
    <property type="entry name" value="GTP-bd"/>
</dbReference>
<dbReference type="PANTHER" id="PTHR42714">
    <property type="entry name" value="TRNA MODIFICATION GTPASE GTPBP3"/>
    <property type="match status" value="1"/>
</dbReference>
<dbReference type="OrthoDB" id="238366at2"/>
<dbReference type="SUPFAM" id="SSF52540">
    <property type="entry name" value="P-loop containing nucleoside triphosphate hydrolases"/>
    <property type="match status" value="1"/>
</dbReference>
<evidence type="ECO:0000256" key="4">
    <source>
        <dbReference type="ARBA" id="ARBA00023136"/>
    </source>
</evidence>
<dbReference type="CDD" id="cd00880">
    <property type="entry name" value="Era_like"/>
    <property type="match status" value="1"/>
</dbReference>
<gene>
    <name evidence="6" type="primary">era</name>
    <name evidence="6" type="ORF">Pla8534_06540</name>
</gene>
<dbReference type="GO" id="GO:0016020">
    <property type="term" value="C:membrane"/>
    <property type="evidence" value="ECO:0007669"/>
    <property type="project" value="UniProtKB-SubCell"/>
</dbReference>
<dbReference type="GO" id="GO:0002098">
    <property type="term" value="P:tRNA wobble uridine modification"/>
    <property type="evidence" value="ECO:0007669"/>
    <property type="project" value="TreeGrafter"/>
</dbReference>
<reference evidence="6 7" key="1">
    <citation type="submission" date="2019-02" db="EMBL/GenBank/DDBJ databases">
        <title>Deep-cultivation of Planctomycetes and their phenomic and genomic characterization uncovers novel biology.</title>
        <authorList>
            <person name="Wiegand S."/>
            <person name="Jogler M."/>
            <person name="Boedeker C."/>
            <person name="Pinto D."/>
            <person name="Vollmers J."/>
            <person name="Rivas-Marin E."/>
            <person name="Kohn T."/>
            <person name="Peeters S.H."/>
            <person name="Heuer A."/>
            <person name="Rast P."/>
            <person name="Oberbeckmann S."/>
            <person name="Bunk B."/>
            <person name="Jeske O."/>
            <person name="Meyerdierks A."/>
            <person name="Storesund J.E."/>
            <person name="Kallscheuer N."/>
            <person name="Luecker S."/>
            <person name="Lage O.M."/>
            <person name="Pohl T."/>
            <person name="Merkel B.J."/>
            <person name="Hornburger P."/>
            <person name="Mueller R.-W."/>
            <person name="Bruemmer F."/>
            <person name="Labrenz M."/>
            <person name="Spormann A.M."/>
            <person name="Op den Camp H."/>
            <person name="Overmann J."/>
            <person name="Amann R."/>
            <person name="Jetten M.S.M."/>
            <person name="Mascher T."/>
            <person name="Medema M.H."/>
            <person name="Devos D.P."/>
            <person name="Kaster A.-K."/>
            <person name="Ovreas L."/>
            <person name="Rohde M."/>
            <person name="Galperin M.Y."/>
            <person name="Jogler C."/>
        </authorList>
    </citation>
    <scope>NUCLEOTIDE SEQUENCE [LARGE SCALE GENOMIC DNA]</scope>
    <source>
        <strain evidence="6 7">Pla85_3_4</strain>
    </source>
</reference>
<evidence type="ECO:0000256" key="1">
    <source>
        <dbReference type="ARBA" id="ARBA00004141"/>
    </source>
</evidence>
<protein>
    <submittedName>
        <fullName evidence="6">GTPase Era</fullName>
    </submittedName>
</protein>
<keyword evidence="4" id="KW-0472">Membrane</keyword>
<dbReference type="KEGG" id="lcre:Pla8534_06540"/>
<comment type="subcellular location">
    <subcellularLocation>
        <location evidence="1">Membrane</location>
        <topology evidence="1">Multi-pass membrane protein</topology>
    </subcellularLocation>
</comment>
<keyword evidence="2" id="KW-0812">Transmembrane</keyword>
<proteinExistence type="predicted"/>
<dbReference type="GO" id="GO:0030488">
    <property type="term" value="P:tRNA methylation"/>
    <property type="evidence" value="ECO:0007669"/>
    <property type="project" value="TreeGrafter"/>
</dbReference>
<evidence type="ECO:0000256" key="2">
    <source>
        <dbReference type="ARBA" id="ARBA00022692"/>
    </source>
</evidence>
<evidence type="ECO:0000259" key="5">
    <source>
        <dbReference type="Pfam" id="PF01926"/>
    </source>
</evidence>
<accession>A0A518DM29</accession>
<dbReference type="RefSeq" id="WP_145049210.1">
    <property type="nucleotide sequence ID" value="NZ_CP036433.1"/>
</dbReference>
<dbReference type="GO" id="GO:0005525">
    <property type="term" value="F:GTP binding"/>
    <property type="evidence" value="ECO:0007669"/>
    <property type="project" value="InterPro"/>
</dbReference>
<dbReference type="PANTHER" id="PTHR42714:SF6">
    <property type="entry name" value="TRANSLATION INITIATION FACTOR IF-2"/>
    <property type="match status" value="1"/>
</dbReference>
<dbReference type="InterPro" id="IPR021147">
    <property type="entry name" value="DUF697"/>
</dbReference>
<dbReference type="InterPro" id="IPR027417">
    <property type="entry name" value="P-loop_NTPase"/>
</dbReference>
<dbReference type="AlphaFoldDB" id="A0A518DM29"/>
<dbReference type="Gene3D" id="3.40.50.300">
    <property type="entry name" value="P-loop containing nucleotide triphosphate hydrolases"/>
    <property type="match status" value="1"/>
</dbReference>
<sequence>MTDDTYSDALASLEQTFAKMDGCSQAEKDRLAADVANLREMITKMTTGRVEIVLVGEISTGKSALINALVGDTVAGVDVQGGWTKELGPVAWGASNFVVPGLADSSVVLIDTPGLNEVGGADHADLAREAARRADLLLFVTDSDLNETEFTAITALASIHKPMLVVLNKMDLYSAKQRERLHEILAERLRNIVPSSDIVATTADPREVEYVIEGADGSSREEWRKPSQKVEQLKVRILEILEREGLALMALNAAMYASDKSDRIAAIRVQLRDRAATQTIWSYAAMKAVAVGVNPMPVVDILGGSAVDVTMVLTLSHIYGLEMSWKHARGLVTSILTAAGWVMAGEAVTSVLASMFKLATGVFGTLITALPQGAAAGFGSYIVGQAAKYYFEHGASWGGEAPKVVVGRILENTDKESVMNHLKEEIKKKISFNAHSDDAKS</sequence>
<dbReference type="Proteomes" id="UP000317648">
    <property type="component" value="Chromosome"/>
</dbReference>
<dbReference type="GO" id="GO:0005737">
    <property type="term" value="C:cytoplasm"/>
    <property type="evidence" value="ECO:0007669"/>
    <property type="project" value="TreeGrafter"/>
</dbReference>
<dbReference type="EMBL" id="CP036433">
    <property type="protein sequence ID" value="QDU92881.1"/>
    <property type="molecule type" value="Genomic_DNA"/>
</dbReference>
<dbReference type="Pfam" id="PF05128">
    <property type="entry name" value="DUF697"/>
    <property type="match status" value="1"/>
</dbReference>